<evidence type="ECO:0000313" key="3">
    <source>
        <dbReference type="Proteomes" id="UP000612712"/>
    </source>
</evidence>
<sequence>MTTNQANEVRALIAQARRQLAYLTATRGRYTNPGRWARLRADRLARATAGVETRTRESASLAVRWAIADATRDTRPEAAVRADDELHRRCGLTVADLDRERDDAYQQGLRDAEVRQDPATASDAVVPSLAAVTVGVMVYTGATNGAGLVGSGDTDGAPAPEVDAGAADAVPAGSADLEPPVGGAIPETVSADEVAPAELPDGLFPYSIDEALVHVAAGGTHGPEQSADGFGMDSGPVTGTGLGV</sequence>
<gene>
    <name evidence="2" type="ORF">FHU32_002175</name>
</gene>
<evidence type="ECO:0000256" key="1">
    <source>
        <dbReference type="SAM" id="MobiDB-lite"/>
    </source>
</evidence>
<feature type="region of interest" description="Disordered" evidence="1">
    <location>
        <begin position="221"/>
        <end position="244"/>
    </location>
</feature>
<dbReference type="EMBL" id="JACHWT010000012">
    <property type="protein sequence ID" value="MBB3116921.1"/>
    <property type="molecule type" value="Genomic_DNA"/>
</dbReference>
<dbReference type="RefSeq" id="WP_010275363.1">
    <property type="nucleotide sequence ID" value="NZ_AENJ01000503.1"/>
</dbReference>
<comment type="caution">
    <text evidence="2">The sequence shown here is derived from an EMBL/GenBank/DDBJ whole genome shotgun (WGS) entry which is preliminary data.</text>
</comment>
<dbReference type="Proteomes" id="UP000612712">
    <property type="component" value="Unassembled WGS sequence"/>
</dbReference>
<proteinExistence type="predicted"/>
<dbReference type="AlphaFoldDB" id="A0A8H9YDF0"/>
<evidence type="ECO:0000313" key="2">
    <source>
        <dbReference type="EMBL" id="MBB3116921.1"/>
    </source>
</evidence>
<organism evidence="2 3">
    <name type="scientific">Corynebacterium bovis DSM 20582 = CIP 54.80</name>
    <dbReference type="NCBI Taxonomy" id="927655"/>
    <lineage>
        <taxon>Bacteria</taxon>
        <taxon>Bacillati</taxon>
        <taxon>Actinomycetota</taxon>
        <taxon>Actinomycetes</taxon>
        <taxon>Mycobacteriales</taxon>
        <taxon>Corynebacteriaceae</taxon>
        <taxon>Corynebacterium</taxon>
    </lineage>
</organism>
<name>A0A8H9YDF0_9CORY</name>
<accession>A0A8H9YDF0</accession>
<protein>
    <submittedName>
        <fullName evidence="2">Uncharacterized protein</fullName>
    </submittedName>
</protein>
<reference evidence="2" key="1">
    <citation type="submission" date="2020-08" db="EMBL/GenBank/DDBJ databases">
        <title>Sequencing the genomes of 1000 actinobacteria strains.</title>
        <authorList>
            <person name="Klenk H.-P."/>
        </authorList>
    </citation>
    <scope>NUCLEOTIDE SEQUENCE</scope>
    <source>
        <strain evidence="2">DSM 20582</strain>
    </source>
</reference>